<dbReference type="AlphaFoldDB" id="A0A844G8X8"/>
<dbReference type="PANTHER" id="PTHR35372">
    <property type="entry name" value="ATP BINDING PROTEIN-RELATED"/>
    <property type="match status" value="1"/>
</dbReference>
<evidence type="ECO:0000256" key="2">
    <source>
        <dbReference type="ARBA" id="ARBA00022801"/>
    </source>
</evidence>
<dbReference type="PROSITE" id="PS51206">
    <property type="entry name" value="SF3_HELICASE_1"/>
    <property type="match status" value="1"/>
</dbReference>
<comment type="caution">
    <text evidence="5">The sequence shown here is derived from an EMBL/GenBank/DDBJ whole genome shotgun (WGS) entry which is preliminary data.</text>
</comment>
<dbReference type="SUPFAM" id="SSF52540">
    <property type="entry name" value="P-loop containing nucleoside triphosphate hydrolases"/>
    <property type="match status" value="1"/>
</dbReference>
<dbReference type="GO" id="GO:0016787">
    <property type="term" value="F:hydrolase activity"/>
    <property type="evidence" value="ECO:0007669"/>
    <property type="project" value="UniProtKB-KW"/>
</dbReference>
<dbReference type="InterPro" id="IPR024385">
    <property type="entry name" value="DUF3854"/>
</dbReference>
<keyword evidence="3" id="KW-0067">ATP-binding</keyword>
<dbReference type="PANTHER" id="PTHR35372:SF2">
    <property type="entry name" value="SF3 HELICASE DOMAIN-CONTAINING PROTEIN"/>
    <property type="match status" value="1"/>
</dbReference>
<dbReference type="InterPro" id="IPR036388">
    <property type="entry name" value="WH-like_DNA-bd_sf"/>
</dbReference>
<evidence type="ECO:0000256" key="3">
    <source>
        <dbReference type="ARBA" id="ARBA00022840"/>
    </source>
</evidence>
<dbReference type="Pfam" id="PF19263">
    <property type="entry name" value="DUF5906"/>
    <property type="match status" value="1"/>
</dbReference>
<dbReference type="InterPro" id="IPR051620">
    <property type="entry name" value="ORF904-like_C"/>
</dbReference>
<organism evidence="5 6">
    <name type="scientific">Victivallis lenta</name>
    <dbReference type="NCBI Taxonomy" id="2606640"/>
    <lineage>
        <taxon>Bacteria</taxon>
        <taxon>Pseudomonadati</taxon>
        <taxon>Lentisphaerota</taxon>
        <taxon>Lentisphaeria</taxon>
        <taxon>Victivallales</taxon>
        <taxon>Victivallaceae</taxon>
        <taxon>Victivallis</taxon>
    </lineage>
</organism>
<evidence type="ECO:0000313" key="6">
    <source>
        <dbReference type="Proteomes" id="UP000435649"/>
    </source>
</evidence>
<dbReference type="InterPro" id="IPR045455">
    <property type="entry name" value="NrS-1_pol-like_helicase"/>
</dbReference>
<accession>A0A844G8X8</accession>
<dbReference type="Gene3D" id="3.40.50.300">
    <property type="entry name" value="P-loop containing nucleotide triphosphate hydrolases"/>
    <property type="match status" value="1"/>
</dbReference>
<keyword evidence="2" id="KW-0378">Hydrolase</keyword>
<sequence length="790" mass="89416">MNLSNKTISESKKMENVKTDKKVTGAVFPGYMIDDFEYVSSISNIHPNSLTCNEIKISTVQTGMDHFTPTAPTVDETEEWARRDLQNSGIDWNEFCSFGGKLITSEAEFHEYLDYEPSCLDGKAVGWLLPFYNPKNGEELIGADGMPYFRIRMRYPAQTSGEKPAKYLSRKNAGQHAFILATVHKQLAHDPKAPLILTEGEKKAWCATNHGMPTIGLTGNFGWSLSGTKELLPELVEYLNKERPVYVIWDSDARNNRMFQSSTRQLATALQPHGCTLKEIILPALPKNKKTGLDDYIMQLNPANLFESIASQSKIAEPDKRSITSKANGALGGRLVVTKDIADEIAREWLDDKGRKLLAYYRGSFYEYKRGLYTRCADEDMDAKIMSLLRKKAPENATPNMLKSVKLNFTSTELFYISSRAEIPCDRDTGASLPQIIHLQNGYWFADQIIQEIRDGKSPASSFKANTPEIFDQLILPVEYKADADCPKFKKYLEEALPDPEIRHMLQCLMGLSLIPDTSRNVIFFLYGEGGCGKSVFIEVLRNLVGVENCCCVPLARFTDRFRCIDLTKSLLNIIGDMPTDDGTTAPHNIEGMMKDAADGGSIPVEEKFKTPYTAKVTARSIFATNSLPHFTDRTQALQDRLRIIPFMQRFRGTKTENPHLRDELIREEPSGIFNFALQGLAELSNHRTFPEPEVCKKIKMEHFDSCITERAFIKSHVERAKEDYVFKCDLYRAFKAVCQDEGRRPVSAMKFAEELARCFPELREEYISVPPRKAIGWRGIRLVSERDGE</sequence>
<evidence type="ECO:0000313" key="5">
    <source>
        <dbReference type="EMBL" id="MST98868.1"/>
    </source>
</evidence>
<proteinExistence type="predicted"/>
<dbReference type="InterPro" id="IPR027417">
    <property type="entry name" value="P-loop_NTPase"/>
</dbReference>
<dbReference type="EMBL" id="VUNS01000025">
    <property type="protein sequence ID" value="MST98868.1"/>
    <property type="molecule type" value="Genomic_DNA"/>
</dbReference>
<evidence type="ECO:0000256" key="1">
    <source>
        <dbReference type="ARBA" id="ARBA00022741"/>
    </source>
</evidence>
<dbReference type="GO" id="GO:0005524">
    <property type="term" value="F:ATP binding"/>
    <property type="evidence" value="ECO:0007669"/>
    <property type="project" value="UniProtKB-KW"/>
</dbReference>
<feature type="domain" description="SF3 helicase" evidence="4">
    <location>
        <begin position="501"/>
        <end position="660"/>
    </location>
</feature>
<reference evidence="5 6" key="1">
    <citation type="submission" date="2019-08" db="EMBL/GenBank/DDBJ databases">
        <title>In-depth cultivation of the pig gut microbiome towards novel bacterial diversity and tailored functional studies.</title>
        <authorList>
            <person name="Wylensek D."/>
            <person name="Hitch T.C.A."/>
            <person name="Clavel T."/>
        </authorList>
    </citation>
    <scope>NUCLEOTIDE SEQUENCE [LARGE SCALE GENOMIC DNA]</scope>
    <source>
        <strain evidence="5 6">BBE-744-WT-12</strain>
    </source>
</reference>
<keyword evidence="6" id="KW-1185">Reference proteome</keyword>
<dbReference type="Gene3D" id="1.10.10.10">
    <property type="entry name" value="Winged helix-like DNA-binding domain superfamily/Winged helix DNA-binding domain"/>
    <property type="match status" value="1"/>
</dbReference>
<protein>
    <submittedName>
        <fullName evidence="5">DUF3854 domain-containing protein</fullName>
    </submittedName>
</protein>
<dbReference type="InterPro" id="IPR006500">
    <property type="entry name" value="Helicase_put_C_phage/plasmid"/>
</dbReference>
<dbReference type="InterPro" id="IPR014015">
    <property type="entry name" value="Helicase_SF3_DNA-vir"/>
</dbReference>
<dbReference type="NCBIfam" id="TIGR01613">
    <property type="entry name" value="primase_Cterm"/>
    <property type="match status" value="1"/>
</dbReference>
<dbReference type="Proteomes" id="UP000435649">
    <property type="component" value="Unassembled WGS sequence"/>
</dbReference>
<name>A0A844G8X8_9BACT</name>
<gene>
    <name evidence="5" type="ORF">FYJ85_17675</name>
</gene>
<keyword evidence="1" id="KW-0547">Nucleotide-binding</keyword>
<evidence type="ECO:0000259" key="4">
    <source>
        <dbReference type="PROSITE" id="PS51206"/>
    </source>
</evidence>
<dbReference type="Pfam" id="PF12965">
    <property type="entry name" value="DUF3854"/>
    <property type="match status" value="1"/>
</dbReference>